<dbReference type="InterPro" id="IPR025197">
    <property type="entry name" value="DUF4116"/>
</dbReference>
<feature type="domain" description="DUF4116" evidence="1">
    <location>
        <begin position="48"/>
        <end position="91"/>
    </location>
</feature>
<feature type="domain" description="DUF4116" evidence="1">
    <location>
        <begin position="127"/>
        <end position="174"/>
    </location>
</feature>
<dbReference type="EMBL" id="GG738866">
    <property type="protein sequence ID" value="EFC44761.1"/>
    <property type="molecule type" value="Genomic_DNA"/>
</dbReference>
<sequence>MVLEILKLNPSALRFVSAEFQNDYEIVMTAVKVNGFSLKYASDILKGNRQVVTQAVMTDGFALDFASSELMNDIDLQKMAIRNNPNMFSCLVNKLTIFEIENEVLELALHLHGKSLALIPNTFHNYRDLVLLAVKNDGKALSHATETLKADREIVWEAVSQNGFALFYASPELKKDREIILKALETSSTCYLSLPIDFQEDLEIIQQTLRYFPNALQFIRSTNLDIQFLTSVVEKNPLLLKYASRVRKDKNLVLKSVELDGNNLQYADSELRQDPELILKAAQQNIKSLVFAKNMGKELLIELSEMNGFLLDYVWNQLGELKTDRDFIIACLKRNGRNFIVLDQSMRDDREILNIALETFGTALYYSDKRFRYEYEMVKKAVRDSPDIHTSIPRVVIDREIVKTILSVKGILFHEFYRFNNDIELVMTAVKQNGKSFKYASENIVRDPEVQTLVVKESGFCFQPNAELFQSRMEHCYFGAYQYEHLPFYPFNNYPMEYFYSYNTYNSEVRLPDYSELLKPLQK</sequence>
<gene>
    <name evidence="2" type="ORF">NAEGRDRAFT_48850</name>
</gene>
<dbReference type="InParanoid" id="D2VEA2"/>
<dbReference type="VEuPathDB" id="AmoebaDB:NAEGRDRAFT_48850"/>
<feature type="domain" description="DUF4116" evidence="1">
    <location>
        <begin position="398"/>
        <end position="443"/>
    </location>
</feature>
<dbReference type="Proteomes" id="UP000006671">
    <property type="component" value="Unassembled WGS sequence"/>
</dbReference>
<evidence type="ECO:0000313" key="3">
    <source>
        <dbReference type="Proteomes" id="UP000006671"/>
    </source>
</evidence>
<feature type="domain" description="DUF4116" evidence="1">
    <location>
        <begin position="249"/>
        <end position="293"/>
    </location>
</feature>
<reference evidence="2 3" key="1">
    <citation type="journal article" date="2010" name="Cell">
        <title>The genome of Naegleria gruberi illuminates early eukaryotic versatility.</title>
        <authorList>
            <person name="Fritz-Laylin L.K."/>
            <person name="Prochnik S.E."/>
            <person name="Ginger M.L."/>
            <person name="Dacks J.B."/>
            <person name="Carpenter M.L."/>
            <person name="Field M.C."/>
            <person name="Kuo A."/>
            <person name="Paredez A."/>
            <person name="Chapman J."/>
            <person name="Pham J."/>
            <person name="Shu S."/>
            <person name="Neupane R."/>
            <person name="Cipriano M."/>
            <person name="Mancuso J."/>
            <person name="Tu H."/>
            <person name="Salamov A."/>
            <person name="Lindquist E."/>
            <person name="Shapiro H."/>
            <person name="Lucas S."/>
            <person name="Grigoriev I.V."/>
            <person name="Cande W.Z."/>
            <person name="Fulton C."/>
            <person name="Rokhsar D.S."/>
            <person name="Dawson S.C."/>
        </authorList>
    </citation>
    <scope>NUCLEOTIDE SEQUENCE [LARGE SCALE GENOMIC DNA]</scope>
    <source>
        <strain evidence="2 3">NEG-M</strain>
    </source>
</reference>
<organism evidence="3">
    <name type="scientific">Naegleria gruberi</name>
    <name type="common">Amoeba</name>
    <dbReference type="NCBI Taxonomy" id="5762"/>
    <lineage>
        <taxon>Eukaryota</taxon>
        <taxon>Discoba</taxon>
        <taxon>Heterolobosea</taxon>
        <taxon>Tetramitia</taxon>
        <taxon>Eutetramitia</taxon>
        <taxon>Vahlkampfiidae</taxon>
        <taxon>Naegleria</taxon>
    </lineage>
</organism>
<feature type="domain" description="DUF4116" evidence="1">
    <location>
        <begin position="176"/>
        <end position="219"/>
    </location>
</feature>
<feature type="domain" description="DUF4116" evidence="1">
    <location>
        <begin position="1"/>
        <end position="46"/>
    </location>
</feature>
<name>D2VEA2_NAEGR</name>
<dbReference type="GeneID" id="8848295"/>
<dbReference type="AlphaFoldDB" id="D2VEA2"/>
<evidence type="ECO:0000313" key="2">
    <source>
        <dbReference type="EMBL" id="EFC44761.1"/>
    </source>
</evidence>
<dbReference type="Pfam" id="PF13475">
    <property type="entry name" value="DUF4116"/>
    <property type="match status" value="6"/>
</dbReference>
<keyword evidence="3" id="KW-1185">Reference proteome</keyword>
<protein>
    <submittedName>
        <fullName evidence="2">Predicted protein</fullName>
    </submittedName>
</protein>
<accession>D2VEA2</accession>
<dbReference type="KEGG" id="ngr:NAEGRDRAFT_48850"/>
<evidence type="ECO:0000259" key="1">
    <source>
        <dbReference type="Pfam" id="PF13475"/>
    </source>
</evidence>
<proteinExistence type="predicted"/>
<dbReference type="RefSeq" id="XP_002677505.1">
    <property type="nucleotide sequence ID" value="XM_002677459.1"/>
</dbReference>